<dbReference type="Gene3D" id="1.20.1510.10">
    <property type="entry name" value="Cation efflux protein transmembrane domain"/>
    <property type="match status" value="1"/>
</dbReference>
<keyword evidence="5 6" id="KW-0472">Membrane</keyword>
<evidence type="ECO:0000256" key="3">
    <source>
        <dbReference type="ARBA" id="ARBA00022692"/>
    </source>
</evidence>
<dbReference type="KEGG" id="bnm:BALAC2494_01994"/>
<evidence type="ECO:0000313" key="9">
    <source>
        <dbReference type="Proteomes" id="UP000008394"/>
    </source>
</evidence>
<feature type="domain" description="Cation efflux protein transmembrane" evidence="7">
    <location>
        <begin position="53"/>
        <end position="261"/>
    </location>
</feature>
<dbReference type="SUPFAM" id="SSF161111">
    <property type="entry name" value="Cation efflux protein transmembrane domain-like"/>
    <property type="match status" value="1"/>
</dbReference>
<evidence type="ECO:0000256" key="2">
    <source>
        <dbReference type="ARBA" id="ARBA00022448"/>
    </source>
</evidence>
<sequence length="343" mass="37581">MSTILACRGEIVELGHTLATPLRKFDKLESGNTHTVCATGGSMHQKKIEQQALKVGIVVNIVMVLAGFFVFFLTGLKSMFLDASFTVISVISGGVAAYLSKKTVRVSDRFPNGMFALEPIYAICKSIFTICLLLFSFLDVAQIAIAYFVHGEGERLEFGPVIIYQILAVAVCIALVAYYRARNRTLGNASLMLKAEANGTWIDGMISLGIGIVAVLLYFLPNGTPLDFLHYTGDFFITTIIVALTIKEPVTVLRDAFVELIGGTHDDEEVSELVSREASAHLPAGVKVQTIHVFKTGMNFDIDIIVNGTGDVVRVEDLVEARKRMERALEPKLHLVNVDFVFD</sequence>
<dbReference type="Proteomes" id="UP000008394">
    <property type="component" value="Chromosome"/>
</dbReference>
<feature type="transmembrane region" description="Helical" evidence="6">
    <location>
        <begin position="52"/>
        <end position="73"/>
    </location>
</feature>
<dbReference type="PANTHER" id="PTHR43840">
    <property type="entry name" value="MITOCHONDRIAL METAL TRANSPORTER 1-RELATED"/>
    <property type="match status" value="1"/>
</dbReference>
<evidence type="ECO:0000256" key="5">
    <source>
        <dbReference type="ARBA" id="ARBA00023136"/>
    </source>
</evidence>
<evidence type="ECO:0000313" key="8">
    <source>
        <dbReference type="EMBL" id="AEK29727.1"/>
    </source>
</evidence>
<keyword evidence="4 6" id="KW-1133">Transmembrane helix</keyword>
<reference evidence="8 9" key="1">
    <citation type="journal article" date="2011" name="J. Bacteriol.">
        <title>Genome Sequence of the Probiotic Strain Bifidobacterium animalis subsp. lactis CNCM I-2494.</title>
        <authorList>
            <person name="Chervaux C."/>
            <person name="Grimaldi C."/>
            <person name="Bolotin A."/>
            <person name="Quinquis B."/>
            <person name="Legrain-Raspaud S."/>
            <person name="van Hylckama Vlieg J.E."/>
            <person name="Denariaz G."/>
            <person name="Smokvina T."/>
        </authorList>
    </citation>
    <scope>NUCLEOTIDE SEQUENCE [LARGE SCALE GENOMIC DNA]</scope>
    <source>
        <strain evidence="8 9">CNCM I-2494</strain>
    </source>
</reference>
<proteinExistence type="predicted"/>
<dbReference type="InterPro" id="IPR058533">
    <property type="entry name" value="Cation_efflux_TM"/>
</dbReference>
<dbReference type="GO" id="GO:0008324">
    <property type="term" value="F:monoatomic cation transmembrane transporter activity"/>
    <property type="evidence" value="ECO:0007669"/>
    <property type="project" value="InterPro"/>
</dbReference>
<protein>
    <recommendedName>
        <fullName evidence="7">Cation efflux protein transmembrane domain-containing protein</fullName>
    </recommendedName>
</protein>
<dbReference type="GO" id="GO:0016020">
    <property type="term" value="C:membrane"/>
    <property type="evidence" value="ECO:0007669"/>
    <property type="project" value="UniProtKB-SubCell"/>
</dbReference>
<organism evidence="8 9">
    <name type="scientific">Bifidobacterium animalis subsp. lactis CNCM I-2494</name>
    <dbReference type="NCBI Taxonomy" id="1042403"/>
    <lineage>
        <taxon>Bacteria</taxon>
        <taxon>Bacillati</taxon>
        <taxon>Actinomycetota</taxon>
        <taxon>Actinomycetes</taxon>
        <taxon>Bifidobacteriales</taxon>
        <taxon>Bifidobacteriaceae</taxon>
        <taxon>Bifidobacterium</taxon>
    </lineage>
</organism>
<evidence type="ECO:0000256" key="4">
    <source>
        <dbReference type="ARBA" id="ARBA00022989"/>
    </source>
</evidence>
<dbReference type="InterPro" id="IPR050291">
    <property type="entry name" value="CDF_Transporter"/>
</dbReference>
<accession>A0A806FG18</accession>
<evidence type="ECO:0000259" key="7">
    <source>
        <dbReference type="Pfam" id="PF01545"/>
    </source>
</evidence>
<feature type="transmembrane region" description="Helical" evidence="6">
    <location>
        <begin position="200"/>
        <end position="222"/>
    </location>
</feature>
<dbReference type="PANTHER" id="PTHR43840:SF15">
    <property type="entry name" value="MITOCHONDRIAL METAL TRANSPORTER 1-RELATED"/>
    <property type="match status" value="1"/>
</dbReference>
<comment type="subcellular location">
    <subcellularLocation>
        <location evidence="1">Membrane</location>
        <topology evidence="1">Multi-pass membrane protein</topology>
    </subcellularLocation>
</comment>
<keyword evidence="2" id="KW-0813">Transport</keyword>
<evidence type="ECO:0000256" key="6">
    <source>
        <dbReference type="SAM" id="Phobius"/>
    </source>
</evidence>
<dbReference type="Pfam" id="PF01545">
    <property type="entry name" value="Cation_efflux"/>
    <property type="match status" value="1"/>
</dbReference>
<gene>
    <name evidence="8" type="ORF">BALAC2494_01994</name>
</gene>
<dbReference type="EMBL" id="CP002915">
    <property type="protein sequence ID" value="AEK29727.1"/>
    <property type="molecule type" value="Genomic_DNA"/>
</dbReference>
<feature type="transmembrane region" description="Helical" evidence="6">
    <location>
        <begin position="161"/>
        <end position="179"/>
    </location>
</feature>
<dbReference type="InterPro" id="IPR027469">
    <property type="entry name" value="Cation_efflux_TMD_sf"/>
</dbReference>
<evidence type="ECO:0000256" key="1">
    <source>
        <dbReference type="ARBA" id="ARBA00004141"/>
    </source>
</evidence>
<feature type="transmembrane region" description="Helical" evidence="6">
    <location>
        <begin position="79"/>
        <end position="99"/>
    </location>
</feature>
<keyword evidence="3 6" id="KW-0812">Transmembrane</keyword>
<feature type="transmembrane region" description="Helical" evidence="6">
    <location>
        <begin position="120"/>
        <end position="149"/>
    </location>
</feature>
<name>A0A806FG18_BIFAN</name>
<dbReference type="AlphaFoldDB" id="A0A806FG18"/>